<protein>
    <recommendedName>
        <fullName evidence="1">YjiS-like domain-containing protein</fullName>
    </recommendedName>
</protein>
<evidence type="ECO:0000259" key="1">
    <source>
        <dbReference type="Pfam" id="PF06568"/>
    </source>
</evidence>
<reference evidence="2" key="2">
    <citation type="journal article" date="2019" name="J. Microbiol.">
        <title>Paracoccus jeotgali sp. nov., isolated from Korean salted and fermented shrimp.</title>
        <authorList>
            <person name="Kim J."/>
            <person name="Kim J.Y."/>
            <person name="Song H.S."/>
            <person name="Cha I.T."/>
            <person name="Roh S.W."/>
            <person name="Lee S.H."/>
        </authorList>
    </citation>
    <scope>NUCLEOTIDE SEQUENCE</scope>
    <source>
        <strain evidence="2">CBA4604</strain>
    </source>
</reference>
<dbReference type="Proteomes" id="UP000234882">
    <property type="component" value="Plasmid pCBA4604-01"/>
</dbReference>
<dbReference type="KEGG" id="paru:CYR75_15390"/>
<dbReference type="Pfam" id="PF06568">
    <property type="entry name" value="YjiS-like"/>
    <property type="match status" value="1"/>
</dbReference>
<proteinExistence type="predicted"/>
<geneLocation type="plasmid" evidence="3">
    <name>pCBA4604-01</name>
</geneLocation>
<dbReference type="KEGG" id="paru:CYR75_02005"/>
<evidence type="ECO:0000313" key="4">
    <source>
        <dbReference type="Proteomes" id="UP000234882"/>
    </source>
</evidence>
<accession>A0A2K9MMM6</accession>
<dbReference type="OrthoDB" id="8244198at2"/>
<keyword evidence="3" id="KW-0614">Plasmid</keyword>
<dbReference type="AlphaFoldDB" id="A0A2K9MMM6"/>
<evidence type="ECO:0000313" key="2">
    <source>
        <dbReference type="EMBL" id="AUM75475.1"/>
    </source>
</evidence>
<dbReference type="EMBL" id="CP025583">
    <property type="protein sequence ID" value="AUM75475.1"/>
    <property type="molecule type" value="Genomic_DNA"/>
</dbReference>
<name>A0A2K9MMM6_9RHOB</name>
<feature type="domain" description="YjiS-like" evidence="1">
    <location>
        <begin position="8"/>
        <end position="40"/>
    </location>
</feature>
<sequence length="51" mass="5909">MIMRLQEARARRAVYRQTVTELSHLSNRELADLGIHRSMITRIATEAAWGK</sequence>
<gene>
    <name evidence="2" type="ORF">CYR75_02005</name>
    <name evidence="3" type="ORF">CYR75_15390</name>
</gene>
<dbReference type="EMBL" id="CP025584">
    <property type="protein sequence ID" value="AUM75865.1"/>
    <property type="molecule type" value="Genomic_DNA"/>
</dbReference>
<geneLocation type="plasmid" evidence="4">
    <name>pcba4604-01</name>
</geneLocation>
<reference evidence="3 4" key="1">
    <citation type="submission" date="2017-12" db="EMBL/GenBank/DDBJ databases">
        <title>Genomic analysis of Paracoccus sp. CBA4604.</title>
        <authorList>
            <person name="Roh S.W."/>
            <person name="Kim J.Y."/>
            <person name="Kim J.S."/>
        </authorList>
    </citation>
    <scope>NUCLEOTIDE SEQUENCE [LARGE SCALE GENOMIC DNA]</scope>
    <source>
        <strain evidence="3 4">CBA4604</strain>
        <plasmid evidence="4">pcba4604-01</plasmid>
        <plasmid evidence="3">pCBA4604-01</plasmid>
    </source>
</reference>
<dbReference type="Proteomes" id="UP000234882">
    <property type="component" value="Chromosome"/>
</dbReference>
<organism evidence="3 4">
    <name type="scientific">Paracoccus jeotgali</name>
    <dbReference type="NCBI Taxonomy" id="2065379"/>
    <lineage>
        <taxon>Bacteria</taxon>
        <taxon>Pseudomonadati</taxon>
        <taxon>Pseudomonadota</taxon>
        <taxon>Alphaproteobacteria</taxon>
        <taxon>Rhodobacterales</taxon>
        <taxon>Paracoccaceae</taxon>
        <taxon>Paracoccus</taxon>
    </lineage>
</organism>
<keyword evidence="4" id="KW-1185">Reference proteome</keyword>
<dbReference type="InterPro" id="IPR009506">
    <property type="entry name" value="YjiS-like"/>
</dbReference>
<evidence type="ECO:0000313" key="3">
    <source>
        <dbReference type="EMBL" id="AUM75865.1"/>
    </source>
</evidence>